<dbReference type="GO" id="GO:0016787">
    <property type="term" value="F:hydrolase activity"/>
    <property type="evidence" value="ECO:0007669"/>
    <property type="project" value="UniProtKB-KW"/>
</dbReference>
<name>A0A4V0YEF4_9MICO</name>
<protein>
    <submittedName>
        <fullName evidence="3">Alpha/beta hydrolase</fullName>
    </submittedName>
</protein>
<evidence type="ECO:0000256" key="1">
    <source>
        <dbReference type="SAM" id="MobiDB-lite"/>
    </source>
</evidence>
<feature type="region of interest" description="Disordered" evidence="1">
    <location>
        <begin position="1"/>
        <end position="34"/>
    </location>
</feature>
<evidence type="ECO:0000313" key="3">
    <source>
        <dbReference type="EMBL" id="QAY64021.1"/>
    </source>
</evidence>
<evidence type="ECO:0000313" key="4">
    <source>
        <dbReference type="Proteomes" id="UP000291758"/>
    </source>
</evidence>
<accession>A0A4V0YEF4</accession>
<sequence>MSSYGRGVSDVSTGRQPQERQAPPGPATGAGSWEPDVLPGFERLTLPLAPDDEGDVVATLVRRARTTDPAHTDAGVDLLYVHGWIDYFFQAHLADFWEGLGVRFHALDLRKYGRSLLPHQTPGYTDDLAVYDEEIDAALAVLGETPRKLLLMGHSTGGLTLALWAHRHPGRADGLVLNSPWLEFQTRYLGRRVLEGPVRAQAAVAPRSHLVNVDQGFYVRTISRRYEGEWDYDPAWRPDAGWRATPAWLAAVFDGHESVAHGLSIDVPILVLLSARSTPPVRWHEEMKRTDSVLDVPGVARRVPQLGSVVTLVRIDGALHDVTLSAREVREAVWRETARWFRGYIAPPPAPVERRPWWRRLFG</sequence>
<dbReference type="InterPro" id="IPR022742">
    <property type="entry name" value="Hydrolase_4"/>
</dbReference>
<proteinExistence type="predicted"/>
<reference evidence="3 4" key="1">
    <citation type="submission" date="2019-01" db="EMBL/GenBank/DDBJ databases">
        <title>Genome sequencing of strain 2JSPR-7.</title>
        <authorList>
            <person name="Heo J."/>
            <person name="Kim S.-J."/>
            <person name="Kim J.-S."/>
            <person name="Hong S.-B."/>
            <person name="Kwon S.-W."/>
        </authorList>
    </citation>
    <scope>NUCLEOTIDE SEQUENCE [LARGE SCALE GENOMIC DNA]</scope>
    <source>
        <strain evidence="3 4">2JSPR-7</strain>
    </source>
</reference>
<dbReference type="Pfam" id="PF12146">
    <property type="entry name" value="Hydrolase_4"/>
    <property type="match status" value="1"/>
</dbReference>
<dbReference type="OrthoDB" id="9801217at2"/>
<dbReference type="InterPro" id="IPR029058">
    <property type="entry name" value="AB_hydrolase_fold"/>
</dbReference>
<evidence type="ECO:0000259" key="2">
    <source>
        <dbReference type="Pfam" id="PF12146"/>
    </source>
</evidence>
<keyword evidence="4" id="KW-1185">Reference proteome</keyword>
<gene>
    <name evidence="3" type="ORF">ET495_13205</name>
</gene>
<feature type="domain" description="Serine aminopeptidase S33" evidence="2">
    <location>
        <begin position="79"/>
        <end position="274"/>
    </location>
</feature>
<dbReference type="KEGG" id="xyl:ET495_13205"/>
<organism evidence="3 4">
    <name type="scientific">Xylanimonas allomyrinae</name>
    <dbReference type="NCBI Taxonomy" id="2509459"/>
    <lineage>
        <taxon>Bacteria</taxon>
        <taxon>Bacillati</taxon>
        <taxon>Actinomycetota</taxon>
        <taxon>Actinomycetes</taxon>
        <taxon>Micrococcales</taxon>
        <taxon>Promicromonosporaceae</taxon>
        <taxon>Xylanimonas</taxon>
    </lineage>
</organism>
<dbReference type="EMBL" id="CP035495">
    <property type="protein sequence ID" value="QAY64021.1"/>
    <property type="molecule type" value="Genomic_DNA"/>
</dbReference>
<dbReference type="AlphaFoldDB" id="A0A4V0YEF4"/>
<dbReference type="SUPFAM" id="SSF53474">
    <property type="entry name" value="alpha/beta-Hydrolases"/>
    <property type="match status" value="1"/>
</dbReference>
<dbReference type="Proteomes" id="UP000291758">
    <property type="component" value="Chromosome"/>
</dbReference>
<dbReference type="Gene3D" id="3.40.50.1820">
    <property type="entry name" value="alpha/beta hydrolase"/>
    <property type="match status" value="1"/>
</dbReference>
<keyword evidence="3" id="KW-0378">Hydrolase</keyword>